<keyword evidence="3" id="KW-1185">Reference proteome</keyword>
<evidence type="ECO:0000313" key="3">
    <source>
        <dbReference type="Proteomes" id="UP000076874"/>
    </source>
</evidence>
<evidence type="ECO:0000256" key="1">
    <source>
        <dbReference type="SAM" id="MobiDB-lite"/>
    </source>
</evidence>
<sequence length="86" mass="9075">MSHQTGLTDEAVLEGHDLIDEAEHEAQADPKDFKKVHRVGEDAGRPSAKQSGNNTGSGSGSGGGGSVADKMQSKVEELKEKLNMKK</sequence>
<dbReference type="OrthoDB" id="5211489at2759"/>
<feature type="compositionally biased region" description="Basic and acidic residues" evidence="1">
    <location>
        <begin position="13"/>
        <end position="44"/>
    </location>
</feature>
<comment type="caution">
    <text evidence="2">The sequence shown here is derived from an EMBL/GenBank/DDBJ whole genome shotgun (WGS) entry which is preliminary data.</text>
</comment>
<feature type="compositionally biased region" description="Basic and acidic residues" evidence="1">
    <location>
        <begin position="71"/>
        <end position="86"/>
    </location>
</feature>
<name>A0A167QV59_9HYPO</name>
<feature type="compositionally biased region" description="Gly residues" evidence="1">
    <location>
        <begin position="55"/>
        <end position="66"/>
    </location>
</feature>
<reference evidence="2 3" key="1">
    <citation type="journal article" date="2016" name="Genome Biol. Evol.">
        <title>Divergent and convergent evolution of fungal pathogenicity.</title>
        <authorList>
            <person name="Shang Y."/>
            <person name="Xiao G."/>
            <person name="Zheng P."/>
            <person name="Cen K."/>
            <person name="Zhan S."/>
            <person name="Wang C."/>
        </authorList>
    </citation>
    <scope>NUCLEOTIDE SEQUENCE [LARGE SCALE GENOMIC DNA]</scope>
    <source>
        <strain evidence="2 3">RCEF 264</strain>
    </source>
</reference>
<accession>A0A167QV59</accession>
<dbReference type="AlphaFoldDB" id="A0A167QV59"/>
<dbReference type="Proteomes" id="UP000076874">
    <property type="component" value="Unassembled WGS sequence"/>
</dbReference>
<dbReference type="EMBL" id="AZHD01000013">
    <property type="protein sequence ID" value="OAA57997.1"/>
    <property type="molecule type" value="Genomic_DNA"/>
</dbReference>
<gene>
    <name evidence="2" type="ORF">SPI_06882</name>
</gene>
<organism evidence="2 3">
    <name type="scientific">Niveomyces insectorum RCEF 264</name>
    <dbReference type="NCBI Taxonomy" id="1081102"/>
    <lineage>
        <taxon>Eukaryota</taxon>
        <taxon>Fungi</taxon>
        <taxon>Dikarya</taxon>
        <taxon>Ascomycota</taxon>
        <taxon>Pezizomycotina</taxon>
        <taxon>Sordariomycetes</taxon>
        <taxon>Hypocreomycetidae</taxon>
        <taxon>Hypocreales</taxon>
        <taxon>Cordycipitaceae</taxon>
        <taxon>Niveomyces</taxon>
    </lineage>
</organism>
<evidence type="ECO:0000313" key="2">
    <source>
        <dbReference type="EMBL" id="OAA57997.1"/>
    </source>
</evidence>
<protein>
    <submittedName>
        <fullName evidence="2">Uncharacterized protein</fullName>
    </submittedName>
</protein>
<proteinExistence type="predicted"/>
<feature type="region of interest" description="Disordered" evidence="1">
    <location>
        <begin position="1"/>
        <end position="86"/>
    </location>
</feature>